<evidence type="ECO:0000313" key="4">
    <source>
        <dbReference type="Proteomes" id="UP000241405"/>
    </source>
</evidence>
<accession>A0A2T3JP34</accession>
<evidence type="ECO:0000259" key="1">
    <source>
        <dbReference type="Pfam" id="PF18228"/>
    </source>
</evidence>
<dbReference type="RefSeq" id="WP_107192036.1">
    <property type="nucleotide sequence ID" value="NZ_PYMN01000066.1"/>
</dbReference>
<protein>
    <recommendedName>
        <fullName evidence="1">CdiI C-terminal domain-containing protein</fullName>
    </recommendedName>
</protein>
<dbReference type="InterPro" id="IPR053755">
    <property type="entry name" value="CDI_immunity_sf"/>
</dbReference>
<dbReference type="EMBL" id="PYMP01000013">
    <property type="protein sequence ID" value="PSU50785.1"/>
    <property type="molecule type" value="Genomic_DNA"/>
</dbReference>
<dbReference type="EMBL" id="PYMO01000003">
    <property type="protein sequence ID" value="PSU26396.1"/>
    <property type="molecule type" value="Genomic_DNA"/>
</dbReference>
<dbReference type="Proteomes" id="UP000241405">
    <property type="component" value="Unassembled WGS sequence"/>
</dbReference>
<sequence length="134" mass="16180">MFDLELRNINNKNNGKITIDDFSELLSCPIGYWNENDYIQHWKKSLSRLFNGYNKSVLFTTMHDPETSNFYDMWCFHLKKDVVYITNEIFFLDTIDDDFNIDDYYKYIDDIDECDDDCSIWITDKNNILKYINS</sequence>
<evidence type="ECO:0000313" key="3">
    <source>
        <dbReference type="EMBL" id="PSU50785.1"/>
    </source>
</evidence>
<keyword evidence="4" id="KW-1185">Reference proteome</keyword>
<organism evidence="3 5">
    <name type="scientific">Photobacterium phosphoreum</name>
    <dbReference type="NCBI Taxonomy" id="659"/>
    <lineage>
        <taxon>Bacteria</taxon>
        <taxon>Pseudomonadati</taxon>
        <taxon>Pseudomonadota</taxon>
        <taxon>Gammaproteobacteria</taxon>
        <taxon>Vibrionales</taxon>
        <taxon>Vibrionaceae</taxon>
        <taxon>Photobacterium</taxon>
    </lineage>
</organism>
<dbReference type="Pfam" id="PF18228">
    <property type="entry name" value="CdiI_N"/>
    <property type="match status" value="1"/>
</dbReference>
<evidence type="ECO:0000313" key="2">
    <source>
        <dbReference type="EMBL" id="PSU26396.1"/>
    </source>
</evidence>
<reference evidence="4 5" key="1">
    <citation type="submission" date="2018-03" db="EMBL/GenBank/DDBJ databases">
        <title>Whole genome sequencing of Histamine producing bacteria.</title>
        <authorList>
            <person name="Butler K."/>
        </authorList>
    </citation>
    <scope>NUCLEOTIDE SEQUENCE [LARGE SCALE GENOMIC DNA]</scope>
    <source>
        <strain evidence="3 5">FS-6.1</strain>
        <strain evidence="2 4">FS-6.2</strain>
    </source>
</reference>
<gene>
    <name evidence="3" type="ORF">C9J18_14145</name>
    <name evidence="2" type="ORF">CTM96_05125</name>
</gene>
<dbReference type="InterPro" id="IPR040509">
    <property type="entry name" value="CdiI_C"/>
</dbReference>
<dbReference type="Proteomes" id="UP000241618">
    <property type="component" value="Unassembled WGS sequence"/>
</dbReference>
<dbReference type="AlphaFoldDB" id="A0A2T3JP34"/>
<proteinExistence type="predicted"/>
<comment type="caution">
    <text evidence="3">The sequence shown here is derived from an EMBL/GenBank/DDBJ whole genome shotgun (WGS) entry which is preliminary data.</text>
</comment>
<evidence type="ECO:0000313" key="5">
    <source>
        <dbReference type="Proteomes" id="UP000241618"/>
    </source>
</evidence>
<dbReference type="Gene3D" id="3.30.2450.20">
    <property type="match status" value="1"/>
</dbReference>
<name>A0A2T3JP34_PHOPO</name>
<feature type="domain" description="CdiI C-terminal" evidence="1">
    <location>
        <begin position="29"/>
        <end position="119"/>
    </location>
</feature>